<dbReference type="InterPro" id="IPR017423">
    <property type="entry name" value="TRM6"/>
</dbReference>
<evidence type="ECO:0000313" key="9">
    <source>
        <dbReference type="Proteomes" id="UP000014074"/>
    </source>
</evidence>
<accession>R8BQH2</accession>
<name>R8BQH2_PHAM7</name>
<evidence type="ECO:0000256" key="2">
    <source>
        <dbReference type="ARBA" id="ARBA00008320"/>
    </source>
</evidence>
<proteinExistence type="inferred from homology"/>
<dbReference type="Proteomes" id="UP000014074">
    <property type="component" value="Unassembled WGS sequence"/>
</dbReference>
<evidence type="ECO:0000256" key="3">
    <source>
        <dbReference type="ARBA" id="ARBA00021704"/>
    </source>
</evidence>
<dbReference type="HOGENOM" id="CLU_010916_2_0_1"/>
<comment type="subcellular location">
    <subcellularLocation>
        <location evidence="1">Nucleus</location>
    </subcellularLocation>
</comment>
<sequence>MRLQVCSPHNCANTSLNWYSTISLGKYGSFPSNLIIHRPFHLTYELQDKKPGENFSRLRVVPPEELYADIFAEEAAAAGTSGKDKDAVDDSDKIISAMDEFEYSLVDNDTGSVLVRSNREILDDSARQTLTMKEIEVLKRDGTDAGKDLIAKLMLSHTALDQKTSFSLAKYKLLKTKKYIRRFTVLPLDPTLLGQWQLNEKDGSRILDMREEMLGLLGCWGNVHCGGEAIFLPETMPTGPTADEDAIREVLKKREPEGVRYLVVDDTGGFLVAAMAERMGILYSTEQDQGAVDNEAPVNGPASIPKAETASTETAHDDVVMENGDEAAPQASGLEAKVDTEGDAPAGAEAQQTCQQATQQVTLPHKPYRRPRHPTYHDFHIPFSLTNTMTMIHSNSQPNLSFLKYYGFDDTDLINSTHPLVNHLLTMSWLQLLDPEQDSTYTAEPVSKSAEEVSKWKANRRGQYHRKRRRWARTRYIIDSARAGGFSGLVVASTMTPISVLRPLLPLLAGGASVAVYSQALEPLTELADCFSVSRRAAWSGHNRPVETDGKTVEELENWPGSDEFPINPTLLQGVQIQTSRARKWQVLPGRTHPLMTAKGGAEGYVFTAWRVKPVEGKVEARGKFKKRKIGGGPEGQDSAAETPAA</sequence>
<dbReference type="GO" id="GO:0030488">
    <property type="term" value="P:tRNA methylation"/>
    <property type="evidence" value="ECO:0007669"/>
    <property type="project" value="InterPro"/>
</dbReference>
<keyword evidence="9" id="KW-1185">Reference proteome</keyword>
<keyword evidence="4" id="KW-0819">tRNA processing</keyword>
<comment type="similarity">
    <text evidence="2">Belongs to the TRM6/GCD10 family.</text>
</comment>
<dbReference type="PANTHER" id="PTHR12945:SF0">
    <property type="entry name" value="TRNA (ADENINE(58)-N(1))-METHYLTRANSFERASE NON-CATALYTIC SUBUNIT TRM6"/>
    <property type="match status" value="1"/>
</dbReference>
<evidence type="ECO:0000313" key="8">
    <source>
        <dbReference type="EMBL" id="EOO01579.1"/>
    </source>
</evidence>
<evidence type="ECO:0000256" key="6">
    <source>
        <dbReference type="ARBA" id="ARBA00032319"/>
    </source>
</evidence>
<evidence type="ECO:0000256" key="1">
    <source>
        <dbReference type="ARBA" id="ARBA00004123"/>
    </source>
</evidence>
<keyword evidence="5" id="KW-0539">Nucleus</keyword>
<gene>
    <name evidence="8" type="ORF">UCRPA7_2918</name>
</gene>
<dbReference type="eggNOG" id="KOG1416">
    <property type="taxonomic scope" value="Eukaryota"/>
</dbReference>
<dbReference type="AlphaFoldDB" id="R8BQH2"/>
<dbReference type="RefSeq" id="XP_007913670.1">
    <property type="nucleotide sequence ID" value="XM_007915479.1"/>
</dbReference>
<evidence type="ECO:0000256" key="4">
    <source>
        <dbReference type="ARBA" id="ARBA00022694"/>
    </source>
</evidence>
<protein>
    <recommendedName>
        <fullName evidence="3">tRNA (adenine(58)-N(1))-methyltransferase non-catalytic subunit TRM6</fullName>
    </recommendedName>
    <alternativeName>
        <fullName evidence="6">tRNA(m1A58)-methyltransferase subunit TRM6</fullName>
    </alternativeName>
</protein>
<dbReference type="OrthoDB" id="10254665at2759"/>
<reference evidence="9" key="1">
    <citation type="journal article" date="2013" name="Genome Announc.">
        <title>Draft genome sequence of the ascomycete Phaeoacremonium aleophilum strain UCR-PA7, a causal agent of the esca disease complex in grapevines.</title>
        <authorList>
            <person name="Blanco-Ulate B."/>
            <person name="Rolshausen P."/>
            <person name="Cantu D."/>
        </authorList>
    </citation>
    <scope>NUCLEOTIDE SEQUENCE [LARGE SCALE GENOMIC DNA]</scope>
    <source>
        <strain evidence="9">UCR-PA7</strain>
    </source>
</reference>
<evidence type="ECO:0000256" key="5">
    <source>
        <dbReference type="ARBA" id="ARBA00023242"/>
    </source>
</evidence>
<feature type="region of interest" description="Disordered" evidence="7">
    <location>
        <begin position="624"/>
        <end position="646"/>
    </location>
</feature>
<dbReference type="GO" id="GO:0031515">
    <property type="term" value="C:tRNA (m1A) methyltransferase complex"/>
    <property type="evidence" value="ECO:0007669"/>
    <property type="project" value="InterPro"/>
</dbReference>
<dbReference type="Pfam" id="PF04189">
    <property type="entry name" value="Gcd10p"/>
    <property type="match status" value="1"/>
</dbReference>
<organism evidence="8 9">
    <name type="scientific">Phaeoacremonium minimum (strain UCR-PA7)</name>
    <name type="common">Esca disease fungus</name>
    <name type="synonym">Togninia minima</name>
    <dbReference type="NCBI Taxonomy" id="1286976"/>
    <lineage>
        <taxon>Eukaryota</taxon>
        <taxon>Fungi</taxon>
        <taxon>Dikarya</taxon>
        <taxon>Ascomycota</taxon>
        <taxon>Pezizomycotina</taxon>
        <taxon>Sordariomycetes</taxon>
        <taxon>Sordariomycetidae</taxon>
        <taxon>Togniniales</taxon>
        <taxon>Togniniaceae</taxon>
        <taxon>Phaeoacremonium</taxon>
    </lineage>
</organism>
<dbReference type="EMBL" id="KB932990">
    <property type="protein sequence ID" value="EOO01579.1"/>
    <property type="molecule type" value="Genomic_DNA"/>
</dbReference>
<evidence type="ECO:0000256" key="7">
    <source>
        <dbReference type="SAM" id="MobiDB-lite"/>
    </source>
</evidence>
<dbReference type="GO" id="GO:0005634">
    <property type="term" value="C:nucleus"/>
    <property type="evidence" value="ECO:0007669"/>
    <property type="project" value="UniProtKB-SubCell"/>
</dbReference>
<feature type="region of interest" description="Disordered" evidence="7">
    <location>
        <begin position="292"/>
        <end position="314"/>
    </location>
</feature>
<dbReference type="KEGG" id="tmn:UCRPA7_2918"/>
<dbReference type="GeneID" id="19323215"/>
<dbReference type="PANTHER" id="PTHR12945">
    <property type="entry name" value="TRANSLATION INITIATION FACTOR EIF3-RELATED"/>
    <property type="match status" value="1"/>
</dbReference>